<dbReference type="RefSeq" id="WP_103466749.1">
    <property type="nucleotide sequence ID" value="NZ_PPXC01000013.1"/>
</dbReference>
<dbReference type="Pfam" id="PF07811">
    <property type="entry name" value="TadE"/>
    <property type="match status" value="1"/>
</dbReference>
<feature type="domain" description="TadE-like" evidence="2">
    <location>
        <begin position="16"/>
        <end position="52"/>
    </location>
</feature>
<evidence type="ECO:0000256" key="1">
    <source>
        <dbReference type="SAM" id="Phobius"/>
    </source>
</evidence>
<comment type="caution">
    <text evidence="3">The sequence shown here is derived from an EMBL/GenBank/DDBJ whole genome shotgun (WGS) entry which is preliminary data.</text>
</comment>
<sequence length="129" mass="13634">MAKTGKQDNERGNAPVEFVLIFPVLLVMFFGIIQGAMWYQGQNIAHAAASAAYNNSRASNGTVGSGVTAGNQVINQHQGSLNGVSISVDRHANVVSVTVTGHASTFIPGWNGPIITQTVSGPTERWVNR</sequence>
<keyword evidence="4" id="KW-1185">Reference proteome</keyword>
<dbReference type="AlphaFoldDB" id="A0A2S3ZTD7"/>
<dbReference type="EMBL" id="PPXC01000013">
    <property type="protein sequence ID" value="POH72526.1"/>
    <property type="molecule type" value="Genomic_DNA"/>
</dbReference>
<keyword evidence="1" id="KW-1133">Transmembrane helix</keyword>
<proteinExistence type="predicted"/>
<name>A0A2S3ZTD7_ARTGL</name>
<reference evidence="3 4" key="1">
    <citation type="submission" date="2018-01" db="EMBL/GenBank/DDBJ databases">
        <title>Arthrobacter sp. nov., from glaciers in China.</title>
        <authorList>
            <person name="Liu Q."/>
            <person name="Xin Y.-H."/>
        </authorList>
    </citation>
    <scope>NUCLEOTIDE SEQUENCE [LARGE SCALE GENOMIC DNA]</scope>
    <source>
        <strain evidence="3 4">HLT2-12-2</strain>
    </source>
</reference>
<protein>
    <submittedName>
        <fullName evidence="3">TadE protein</fullName>
    </submittedName>
</protein>
<evidence type="ECO:0000259" key="2">
    <source>
        <dbReference type="Pfam" id="PF07811"/>
    </source>
</evidence>
<evidence type="ECO:0000313" key="3">
    <source>
        <dbReference type="EMBL" id="POH72526.1"/>
    </source>
</evidence>
<dbReference type="Proteomes" id="UP000237061">
    <property type="component" value="Unassembled WGS sequence"/>
</dbReference>
<keyword evidence="1" id="KW-0472">Membrane</keyword>
<keyword evidence="1" id="KW-0812">Transmembrane</keyword>
<dbReference type="InterPro" id="IPR012495">
    <property type="entry name" value="TadE-like_dom"/>
</dbReference>
<accession>A0A2S3ZTD7</accession>
<feature type="transmembrane region" description="Helical" evidence="1">
    <location>
        <begin position="20"/>
        <end position="39"/>
    </location>
</feature>
<evidence type="ECO:0000313" key="4">
    <source>
        <dbReference type="Proteomes" id="UP000237061"/>
    </source>
</evidence>
<gene>
    <name evidence="3" type="ORF">CVS27_15510</name>
</gene>
<organism evidence="3 4">
    <name type="scientific">Arthrobacter glacialis</name>
    <dbReference type="NCBI Taxonomy" id="1664"/>
    <lineage>
        <taxon>Bacteria</taxon>
        <taxon>Bacillati</taxon>
        <taxon>Actinomycetota</taxon>
        <taxon>Actinomycetes</taxon>
        <taxon>Micrococcales</taxon>
        <taxon>Micrococcaceae</taxon>
        <taxon>Arthrobacter</taxon>
    </lineage>
</organism>